<dbReference type="AlphaFoldDB" id="A0A914DWC2"/>
<evidence type="ECO:0000313" key="1">
    <source>
        <dbReference type="Proteomes" id="UP000887540"/>
    </source>
</evidence>
<dbReference type="WBParaSite" id="ACRNAN_scaffold4014.g28095.t1">
    <property type="protein sequence ID" value="ACRNAN_scaffold4014.g28095.t1"/>
    <property type="gene ID" value="ACRNAN_scaffold4014.g28095"/>
</dbReference>
<keyword evidence="1" id="KW-1185">Reference proteome</keyword>
<sequence length="184" mass="21250">MTSSLVSITSLYVQKWMLDTLTRWQKCSILYPNYCINNVCSLPNGFCEPDGKCVMKLNTLNRIWLNAETVFNNFTEWHDGSKIGYTDWATGEPNYARFNASKAMDDKKLRQKSFNAQLLRKEHTNSNKLSWNSSTNEKTKDPNPKIKSSDYIELCVQMELSTGKWYAADCNDLLYATFCIYKSV</sequence>
<organism evidence="1 2">
    <name type="scientific">Acrobeloides nanus</name>
    <dbReference type="NCBI Taxonomy" id="290746"/>
    <lineage>
        <taxon>Eukaryota</taxon>
        <taxon>Metazoa</taxon>
        <taxon>Ecdysozoa</taxon>
        <taxon>Nematoda</taxon>
        <taxon>Chromadorea</taxon>
        <taxon>Rhabditida</taxon>
        <taxon>Tylenchina</taxon>
        <taxon>Cephalobomorpha</taxon>
        <taxon>Cephaloboidea</taxon>
        <taxon>Cephalobidae</taxon>
        <taxon>Acrobeloides</taxon>
    </lineage>
</organism>
<dbReference type="Gene3D" id="3.10.100.10">
    <property type="entry name" value="Mannose-Binding Protein A, subunit A"/>
    <property type="match status" value="1"/>
</dbReference>
<name>A0A914DWC2_9BILA</name>
<dbReference type="Proteomes" id="UP000887540">
    <property type="component" value="Unplaced"/>
</dbReference>
<dbReference type="InterPro" id="IPR016187">
    <property type="entry name" value="CTDL_fold"/>
</dbReference>
<protein>
    <submittedName>
        <fullName evidence="2">C-type lectin domain-containing protein</fullName>
    </submittedName>
</protein>
<dbReference type="InterPro" id="IPR016186">
    <property type="entry name" value="C-type_lectin-like/link_sf"/>
</dbReference>
<reference evidence="2" key="1">
    <citation type="submission" date="2022-11" db="UniProtKB">
        <authorList>
            <consortium name="WormBaseParasite"/>
        </authorList>
    </citation>
    <scope>IDENTIFICATION</scope>
</reference>
<dbReference type="SUPFAM" id="SSF56436">
    <property type="entry name" value="C-type lectin-like"/>
    <property type="match status" value="1"/>
</dbReference>
<proteinExistence type="predicted"/>
<evidence type="ECO:0000313" key="2">
    <source>
        <dbReference type="WBParaSite" id="ACRNAN_scaffold4014.g28095.t1"/>
    </source>
</evidence>
<accession>A0A914DWC2</accession>